<dbReference type="PANTHER" id="PTHR45586">
    <property type="entry name" value="TPR REPEAT-CONTAINING PROTEIN PA4667"/>
    <property type="match status" value="1"/>
</dbReference>
<evidence type="ECO:0000313" key="5">
    <source>
        <dbReference type="Proteomes" id="UP000051565"/>
    </source>
</evidence>
<dbReference type="Pfam" id="PF13432">
    <property type="entry name" value="TPR_16"/>
    <property type="match status" value="2"/>
</dbReference>
<dbReference type="InterPro" id="IPR051012">
    <property type="entry name" value="CellSynth/LPSAsmb/PSIAsmb"/>
</dbReference>
<dbReference type="PATRIC" id="fig|1122148.6.peg.403"/>
<evidence type="ECO:0000313" key="4">
    <source>
        <dbReference type="EMBL" id="KRN78980.1"/>
    </source>
</evidence>
<dbReference type="InterPro" id="IPR019734">
    <property type="entry name" value="TPR_rpt"/>
</dbReference>
<dbReference type="SUPFAM" id="SSF48452">
    <property type="entry name" value="TPR-like"/>
    <property type="match status" value="2"/>
</dbReference>
<keyword evidence="2 3" id="KW-0802">TPR repeat</keyword>
<protein>
    <submittedName>
        <fullName evidence="4">Uncharacterized protein</fullName>
    </submittedName>
</protein>
<evidence type="ECO:0000256" key="3">
    <source>
        <dbReference type="PROSITE-ProRule" id="PRU00339"/>
    </source>
</evidence>
<keyword evidence="1" id="KW-0677">Repeat</keyword>
<dbReference type="PROSITE" id="PS50005">
    <property type="entry name" value="TPR"/>
    <property type="match status" value="2"/>
</dbReference>
<keyword evidence="5" id="KW-1185">Reference proteome</keyword>
<dbReference type="EMBL" id="JQBT01000032">
    <property type="protein sequence ID" value="KRN78980.1"/>
    <property type="molecule type" value="Genomic_DNA"/>
</dbReference>
<reference evidence="4 5" key="1">
    <citation type="journal article" date="2015" name="Genome Announc.">
        <title>Expanding the biotechnology potential of lactobacilli through comparative genomics of 213 strains and associated genera.</title>
        <authorList>
            <person name="Sun Z."/>
            <person name="Harris H.M."/>
            <person name="McCann A."/>
            <person name="Guo C."/>
            <person name="Argimon S."/>
            <person name="Zhang W."/>
            <person name="Yang X."/>
            <person name="Jeffery I.B."/>
            <person name="Cooney J.C."/>
            <person name="Kagawa T.F."/>
            <person name="Liu W."/>
            <person name="Song Y."/>
            <person name="Salvetti E."/>
            <person name="Wrobel A."/>
            <person name="Rasinkangas P."/>
            <person name="Parkhill J."/>
            <person name="Rea M.C."/>
            <person name="O'Sullivan O."/>
            <person name="Ritari J."/>
            <person name="Douillard F.P."/>
            <person name="Paul Ross R."/>
            <person name="Yang R."/>
            <person name="Briner A.E."/>
            <person name="Felis G.E."/>
            <person name="de Vos W.M."/>
            <person name="Barrangou R."/>
            <person name="Klaenhammer T.R."/>
            <person name="Caufield P.W."/>
            <person name="Cui Y."/>
            <person name="Zhang H."/>
            <person name="O'Toole P.W."/>
        </authorList>
    </citation>
    <scope>NUCLEOTIDE SEQUENCE [LARGE SCALE GENOMIC DNA]</scope>
    <source>
        <strain evidence="4 5">DSM 20690</strain>
    </source>
</reference>
<dbReference type="Pfam" id="PF13181">
    <property type="entry name" value="TPR_8"/>
    <property type="match status" value="1"/>
</dbReference>
<organism evidence="4 5">
    <name type="scientific">Fructilactobacillus lindneri DSM 20690 = JCM 11027</name>
    <dbReference type="NCBI Taxonomy" id="1122148"/>
    <lineage>
        <taxon>Bacteria</taxon>
        <taxon>Bacillati</taxon>
        <taxon>Bacillota</taxon>
        <taxon>Bacilli</taxon>
        <taxon>Lactobacillales</taxon>
        <taxon>Lactobacillaceae</taxon>
        <taxon>Fructilactobacillus</taxon>
    </lineage>
</organism>
<dbReference type="InterPro" id="IPR011990">
    <property type="entry name" value="TPR-like_helical_dom_sf"/>
</dbReference>
<evidence type="ECO:0000256" key="2">
    <source>
        <dbReference type="ARBA" id="ARBA00022803"/>
    </source>
</evidence>
<name>A0A0R2JXP3_9LACO</name>
<accession>A0A0R2JXP3</accession>
<dbReference type="SMART" id="SM00028">
    <property type="entry name" value="TPR"/>
    <property type="match status" value="7"/>
</dbReference>
<dbReference type="Pfam" id="PF25058">
    <property type="entry name" value="ARM_TT21"/>
    <property type="match status" value="1"/>
</dbReference>
<dbReference type="STRING" id="53444.AYR59_05365"/>
<proteinExistence type="predicted"/>
<sequence length="431" mass="49837">MRTDFFVRGDNMSYSEKALDELQKNDLEEFKKNFKEALKSDSDEMLFSLAEELYSLGFSDDALKIYKQLLAKYPDEDEIRTYIADILISKDETDEALNCLNEIKPGSPYYINALLVEADLYQTQDLFVVSEHKLLEAEKLAPDENVIKFALAELYYSTGKYNQSIPIYLNLIKQGELSISNVNLVERLGVCYAHAGKFEQAIGYLEQIKPIDMTPSVQFETGFTYLQLGNYKKAIEMFEMLRDSDPQYATLYVYLGEAFLKDGKPEEALRTYQEGISVDEYNVALYLKAADTAAKLGKSELVTDYLQKGNRANPQNMAVIIKLSDVYLKDGKYQEDIDFLKPYLQEHDVDPQIYWDLAIAYDHLDQIKNAQVYYEKAYPDSKNNPDFLKQYILFLRENGQVEKTIDLLKQYVKLEPGDDEMIYMLDDLEQQ</sequence>
<feature type="repeat" description="TPR" evidence="3">
    <location>
        <begin position="215"/>
        <end position="248"/>
    </location>
</feature>
<dbReference type="Proteomes" id="UP000051565">
    <property type="component" value="Unassembled WGS sequence"/>
</dbReference>
<dbReference type="Gene3D" id="1.25.40.10">
    <property type="entry name" value="Tetratricopeptide repeat domain"/>
    <property type="match status" value="3"/>
</dbReference>
<feature type="repeat" description="TPR" evidence="3">
    <location>
        <begin position="249"/>
        <end position="282"/>
    </location>
</feature>
<comment type="caution">
    <text evidence="4">The sequence shown here is derived from an EMBL/GenBank/DDBJ whole genome shotgun (WGS) entry which is preliminary data.</text>
</comment>
<gene>
    <name evidence="4" type="ORF">IV52_GL000384</name>
</gene>
<dbReference type="AlphaFoldDB" id="A0A0R2JXP3"/>
<evidence type="ECO:0000256" key="1">
    <source>
        <dbReference type="ARBA" id="ARBA00022737"/>
    </source>
</evidence>
<dbReference type="PANTHER" id="PTHR45586:SF15">
    <property type="entry name" value="TPR REPEAT-CONTAINING PROTEIN YPIA"/>
    <property type="match status" value="1"/>
</dbReference>